<dbReference type="GeneTree" id="ENSGT00450000040262"/>
<dbReference type="PANTHER" id="PTHR12112">
    <property type="entry name" value="BNIP - RELATED"/>
    <property type="match status" value="1"/>
</dbReference>
<accession>A0A671URM8</accession>
<dbReference type="Gene3D" id="3.10.310.20">
    <property type="entry name" value="DHHA2 domain"/>
    <property type="match status" value="1"/>
</dbReference>
<feature type="domain" description="DHHA2" evidence="6">
    <location>
        <begin position="217"/>
        <end position="362"/>
    </location>
</feature>
<dbReference type="InParanoid" id="A0A671URM8"/>
<dbReference type="InterPro" id="IPR001667">
    <property type="entry name" value="DDH_dom"/>
</dbReference>
<comment type="similarity">
    <text evidence="2">Belongs to the PPase class C family. Prune subfamily.</text>
</comment>
<dbReference type="InterPro" id="IPR038222">
    <property type="entry name" value="DHHA2_dom_sf"/>
</dbReference>
<dbReference type="PANTHER" id="PTHR12112:SF39">
    <property type="entry name" value="EG:152A3.5 PROTEIN (FBGN0003116_PN PROTEIN)"/>
    <property type="match status" value="1"/>
</dbReference>
<dbReference type="Pfam" id="PF02833">
    <property type="entry name" value="DHHA2"/>
    <property type="match status" value="1"/>
</dbReference>
<dbReference type="GO" id="GO:0004309">
    <property type="term" value="F:exopolyphosphatase activity"/>
    <property type="evidence" value="ECO:0007669"/>
    <property type="project" value="TreeGrafter"/>
</dbReference>
<dbReference type="GO" id="GO:0005737">
    <property type="term" value="C:cytoplasm"/>
    <property type="evidence" value="ECO:0007669"/>
    <property type="project" value="InterPro"/>
</dbReference>
<evidence type="ECO:0000256" key="5">
    <source>
        <dbReference type="ARBA" id="ARBA00023211"/>
    </source>
</evidence>
<evidence type="ECO:0000259" key="6">
    <source>
        <dbReference type="SMART" id="SM01131"/>
    </source>
</evidence>
<dbReference type="AlphaFoldDB" id="A0A671URM8"/>
<keyword evidence="8" id="KW-1185">Reference proteome</keyword>
<protein>
    <submittedName>
        <fullName evidence="7">Exopolyphosphatase PRUNE1-like</fullName>
    </submittedName>
</protein>
<dbReference type="Ensembl" id="ENSSAUT00010016138.1">
    <property type="protein sequence ID" value="ENSSAUP00010015215.1"/>
    <property type="gene ID" value="ENSSAUG00010007080.1"/>
</dbReference>
<evidence type="ECO:0000256" key="3">
    <source>
        <dbReference type="ARBA" id="ARBA00022723"/>
    </source>
</evidence>
<dbReference type="OrthoDB" id="374045at2759"/>
<dbReference type="RefSeq" id="XP_030266424.1">
    <property type="nucleotide sequence ID" value="XM_030410564.1"/>
</dbReference>
<dbReference type="Gene3D" id="3.90.1640.10">
    <property type="entry name" value="inorganic pyrophosphatase (n-terminal core)"/>
    <property type="match status" value="1"/>
</dbReference>
<dbReference type="Pfam" id="PF01368">
    <property type="entry name" value="DHH"/>
    <property type="match status" value="1"/>
</dbReference>
<evidence type="ECO:0000256" key="1">
    <source>
        <dbReference type="ARBA" id="ARBA00001936"/>
    </source>
</evidence>
<reference evidence="7" key="2">
    <citation type="submission" date="2025-09" db="UniProtKB">
        <authorList>
            <consortium name="Ensembl"/>
        </authorList>
    </citation>
    <scope>IDENTIFICATION</scope>
</reference>
<dbReference type="RefSeq" id="XP_030266425.1">
    <property type="nucleotide sequence ID" value="XM_030410565.1"/>
</dbReference>
<dbReference type="InterPro" id="IPR004097">
    <property type="entry name" value="DHHA2"/>
</dbReference>
<proteinExistence type="inferred from homology"/>
<evidence type="ECO:0000256" key="4">
    <source>
        <dbReference type="ARBA" id="ARBA00022801"/>
    </source>
</evidence>
<evidence type="ECO:0000313" key="7">
    <source>
        <dbReference type="Ensembl" id="ENSSAUP00010015215.1"/>
    </source>
</evidence>
<reference evidence="7" key="1">
    <citation type="submission" date="2025-08" db="UniProtKB">
        <authorList>
            <consortium name="Ensembl"/>
        </authorList>
    </citation>
    <scope>IDENTIFICATION</scope>
</reference>
<name>A0A671URM8_SPAAU</name>
<keyword evidence="4" id="KW-0378">Hydrolase</keyword>
<evidence type="ECO:0000256" key="2">
    <source>
        <dbReference type="ARBA" id="ARBA00010331"/>
    </source>
</evidence>
<dbReference type="GeneID" id="115577664"/>
<comment type="cofactor">
    <cofactor evidence="1">
        <name>Mn(2+)</name>
        <dbReference type="ChEBI" id="CHEBI:29035"/>
    </cofactor>
</comment>
<dbReference type="OMA" id="NMMRRDY"/>
<dbReference type="RefSeq" id="XP_030266426.1">
    <property type="nucleotide sequence ID" value="XM_030410566.1"/>
</dbReference>
<sequence length="469" mass="51756">MEDFLWRSSAAATTSFHGDQSVHVVLGSESCDLDSVVSSLAMAYFLSRTSSGLSGSSRVLPVLNIPRSQFHLRADILLLLRESGITTESLVFRDQVDLDRLHGERRLVLTLVDHSVLQSTDSHLQGAVVEVIDHHQPQRTASFFCPVTVETVASCATLVTERILSSAPEILDRQLALLLYGVMVVDSVHQDGGGSDRQMLQRLQKQFPDLPHGDALHTSLHTAKFDLSGLSTENILLKDMKLVAGDGMRVAVSSVFMSLESFLHRKNLQQELQDVCLSHRLDAVVAMTISFNDQSEKPVRQLALYSQSAQYRRQISHALLNSRSPSCCLSPVSSPYKDILAYHLSDALASRRKLLPVLTHFLSDRWQRDVHCGADGGEESEDHLDQSVMISEESSADDGQDVDSASGHQRWLQLGAEDHGMAEEQTGGRMMPPAPMNSLVDSCPLDGVFNQEALLEKFRWMGGVEEEDG</sequence>
<dbReference type="InterPro" id="IPR038763">
    <property type="entry name" value="DHH_sf"/>
</dbReference>
<evidence type="ECO:0000313" key="8">
    <source>
        <dbReference type="Proteomes" id="UP000472265"/>
    </source>
</evidence>
<gene>
    <name evidence="7" type="primary">LOC115577664</name>
</gene>
<dbReference type="RefSeq" id="XP_030266423.1">
    <property type="nucleotide sequence ID" value="XM_030410563.1"/>
</dbReference>
<dbReference type="Proteomes" id="UP000472265">
    <property type="component" value="Unassembled WGS sequence"/>
</dbReference>
<keyword evidence="3" id="KW-0479">Metal-binding</keyword>
<dbReference type="GO" id="GO:0046872">
    <property type="term" value="F:metal ion binding"/>
    <property type="evidence" value="ECO:0007669"/>
    <property type="project" value="UniProtKB-KW"/>
</dbReference>
<dbReference type="SUPFAM" id="SSF64182">
    <property type="entry name" value="DHH phosphoesterases"/>
    <property type="match status" value="1"/>
</dbReference>
<organism evidence="7 8">
    <name type="scientific">Sparus aurata</name>
    <name type="common">Gilthead sea bream</name>
    <dbReference type="NCBI Taxonomy" id="8175"/>
    <lineage>
        <taxon>Eukaryota</taxon>
        <taxon>Metazoa</taxon>
        <taxon>Chordata</taxon>
        <taxon>Craniata</taxon>
        <taxon>Vertebrata</taxon>
        <taxon>Euteleostomi</taxon>
        <taxon>Actinopterygii</taxon>
        <taxon>Neopterygii</taxon>
        <taxon>Teleostei</taxon>
        <taxon>Neoteleostei</taxon>
        <taxon>Acanthomorphata</taxon>
        <taxon>Eupercaria</taxon>
        <taxon>Spariformes</taxon>
        <taxon>Sparidae</taxon>
        <taxon>Sparus</taxon>
    </lineage>
</organism>
<dbReference type="SMART" id="SM01131">
    <property type="entry name" value="DHHA2"/>
    <property type="match status" value="1"/>
</dbReference>
<keyword evidence="5" id="KW-0464">Manganese</keyword>